<proteinExistence type="predicted"/>
<feature type="compositionally biased region" description="Pro residues" evidence="1">
    <location>
        <begin position="17"/>
        <end position="29"/>
    </location>
</feature>
<evidence type="ECO:0000313" key="3">
    <source>
        <dbReference type="Proteomes" id="UP001085076"/>
    </source>
</evidence>
<sequence>MPAHLSRCNPRRGCKAHPPPHPPPSPPTLPQEKNSKEGGWEKVTGKKRPRLHGEPRHEQRENLTSQRRSPPTIRTPTSTITVCGQCLRPGHKAIECRRDVTYRRCGGVGHKGLACGGARRTSTGIPQENKEAKKAQQQPPHPKEKQPGKGLSKAKTLATKVNNQLPVKGDRQKPEEGSGGMGSQYISLTLISDMMEGLERMRKYI</sequence>
<name>A0A9D5H3J2_9LILI</name>
<keyword evidence="3" id="KW-1185">Reference proteome</keyword>
<protein>
    <recommendedName>
        <fullName evidence="4">CCHC-type domain-containing protein</fullName>
    </recommendedName>
</protein>
<dbReference type="Proteomes" id="UP001085076">
    <property type="component" value="Miscellaneous, Linkage group lg10"/>
</dbReference>
<dbReference type="GO" id="GO:0008270">
    <property type="term" value="F:zinc ion binding"/>
    <property type="evidence" value="ECO:0007669"/>
    <property type="project" value="InterPro"/>
</dbReference>
<organism evidence="2 3">
    <name type="scientific">Dioscorea zingiberensis</name>
    <dbReference type="NCBI Taxonomy" id="325984"/>
    <lineage>
        <taxon>Eukaryota</taxon>
        <taxon>Viridiplantae</taxon>
        <taxon>Streptophyta</taxon>
        <taxon>Embryophyta</taxon>
        <taxon>Tracheophyta</taxon>
        <taxon>Spermatophyta</taxon>
        <taxon>Magnoliopsida</taxon>
        <taxon>Liliopsida</taxon>
        <taxon>Dioscoreales</taxon>
        <taxon>Dioscoreaceae</taxon>
        <taxon>Dioscorea</taxon>
    </lineage>
</organism>
<reference evidence="2" key="2">
    <citation type="journal article" date="2022" name="Hortic Res">
        <title>The genome of Dioscorea zingiberensis sheds light on the biosynthesis, origin and evolution of the medicinally important diosgenin saponins.</title>
        <authorList>
            <person name="Li Y."/>
            <person name="Tan C."/>
            <person name="Li Z."/>
            <person name="Guo J."/>
            <person name="Li S."/>
            <person name="Chen X."/>
            <person name="Wang C."/>
            <person name="Dai X."/>
            <person name="Yang H."/>
            <person name="Song W."/>
            <person name="Hou L."/>
            <person name="Xu J."/>
            <person name="Tong Z."/>
            <person name="Xu A."/>
            <person name="Yuan X."/>
            <person name="Wang W."/>
            <person name="Yang Q."/>
            <person name="Chen L."/>
            <person name="Sun Z."/>
            <person name="Wang K."/>
            <person name="Pan B."/>
            <person name="Chen J."/>
            <person name="Bao Y."/>
            <person name="Liu F."/>
            <person name="Qi X."/>
            <person name="Gang D.R."/>
            <person name="Wen J."/>
            <person name="Li J."/>
        </authorList>
    </citation>
    <scope>NUCLEOTIDE SEQUENCE</scope>
    <source>
        <strain evidence="2">Dzin_1.0</strain>
    </source>
</reference>
<accession>A0A9D5H3J2</accession>
<feature type="compositionally biased region" description="Basic and acidic residues" evidence="1">
    <location>
        <begin position="51"/>
        <end position="61"/>
    </location>
</feature>
<feature type="region of interest" description="Disordered" evidence="1">
    <location>
        <begin position="1"/>
        <end position="78"/>
    </location>
</feature>
<evidence type="ECO:0000313" key="2">
    <source>
        <dbReference type="EMBL" id="KAJ0961967.1"/>
    </source>
</evidence>
<dbReference type="SUPFAM" id="SSF57756">
    <property type="entry name" value="Retrovirus zinc finger-like domains"/>
    <property type="match status" value="1"/>
</dbReference>
<evidence type="ECO:0008006" key="4">
    <source>
        <dbReference type="Google" id="ProtNLM"/>
    </source>
</evidence>
<dbReference type="InterPro" id="IPR036875">
    <property type="entry name" value="Znf_CCHC_sf"/>
</dbReference>
<feature type="region of interest" description="Disordered" evidence="1">
    <location>
        <begin position="111"/>
        <end position="184"/>
    </location>
</feature>
<feature type="compositionally biased region" description="Low complexity" evidence="1">
    <location>
        <begin position="64"/>
        <end position="78"/>
    </location>
</feature>
<evidence type="ECO:0000256" key="1">
    <source>
        <dbReference type="SAM" id="MobiDB-lite"/>
    </source>
</evidence>
<gene>
    <name evidence="2" type="ORF">J5N97_029795</name>
</gene>
<dbReference type="OrthoDB" id="10661169at2759"/>
<reference evidence="2" key="1">
    <citation type="submission" date="2021-03" db="EMBL/GenBank/DDBJ databases">
        <authorList>
            <person name="Li Z."/>
            <person name="Yang C."/>
        </authorList>
    </citation>
    <scope>NUCLEOTIDE SEQUENCE</scope>
    <source>
        <strain evidence="2">Dzin_1.0</strain>
        <tissue evidence="2">Leaf</tissue>
    </source>
</reference>
<dbReference type="EMBL" id="JAGGNH010000010">
    <property type="protein sequence ID" value="KAJ0961967.1"/>
    <property type="molecule type" value="Genomic_DNA"/>
</dbReference>
<dbReference type="GO" id="GO:0003676">
    <property type="term" value="F:nucleic acid binding"/>
    <property type="evidence" value="ECO:0007669"/>
    <property type="project" value="InterPro"/>
</dbReference>
<feature type="compositionally biased region" description="Basic and acidic residues" evidence="1">
    <location>
        <begin position="33"/>
        <end position="44"/>
    </location>
</feature>
<dbReference type="AlphaFoldDB" id="A0A9D5H3J2"/>
<comment type="caution">
    <text evidence="2">The sequence shown here is derived from an EMBL/GenBank/DDBJ whole genome shotgun (WGS) entry which is preliminary data.</text>
</comment>